<evidence type="ECO:0000313" key="1">
    <source>
        <dbReference type="Ensembl" id="ENSSGRP00000109338.1"/>
    </source>
</evidence>
<dbReference type="OMA" id="LCHSEIV"/>
<name>A0A672T3R7_SINGR</name>
<proteinExistence type="predicted"/>
<dbReference type="InParanoid" id="A0A672T3R7"/>
<sequence>LWTLVNSRHSVISTSSQIMFCVFFGQKQTLLCILDCVAHLLKIPEEVENAFFERTIKAFTWVSHDSENGQLICKTLKDVMIPVLHDLRTKAMEELELTCHCSHVP</sequence>
<protein>
    <submittedName>
        <fullName evidence="1">Uncharacterized protein</fullName>
    </submittedName>
</protein>
<reference evidence="1" key="2">
    <citation type="submission" date="2025-09" db="UniProtKB">
        <authorList>
            <consortium name="Ensembl"/>
        </authorList>
    </citation>
    <scope>IDENTIFICATION</scope>
</reference>
<keyword evidence="2" id="KW-1185">Reference proteome</keyword>
<organism evidence="1 2">
    <name type="scientific">Sinocyclocheilus grahami</name>
    <name type="common">Dianchi golden-line fish</name>
    <name type="synonym">Barbus grahami</name>
    <dbReference type="NCBI Taxonomy" id="75366"/>
    <lineage>
        <taxon>Eukaryota</taxon>
        <taxon>Metazoa</taxon>
        <taxon>Chordata</taxon>
        <taxon>Craniata</taxon>
        <taxon>Vertebrata</taxon>
        <taxon>Euteleostomi</taxon>
        <taxon>Actinopterygii</taxon>
        <taxon>Neopterygii</taxon>
        <taxon>Teleostei</taxon>
        <taxon>Ostariophysi</taxon>
        <taxon>Cypriniformes</taxon>
        <taxon>Cyprinidae</taxon>
        <taxon>Cyprininae</taxon>
        <taxon>Sinocyclocheilus</taxon>
    </lineage>
</organism>
<dbReference type="Proteomes" id="UP000472262">
    <property type="component" value="Unassembled WGS sequence"/>
</dbReference>
<dbReference type="AlphaFoldDB" id="A0A672T3R7"/>
<evidence type="ECO:0000313" key="2">
    <source>
        <dbReference type="Proteomes" id="UP000472262"/>
    </source>
</evidence>
<accession>A0A672T3R7</accession>
<dbReference type="Ensembl" id="ENSSGRT00000116166.1">
    <property type="protein sequence ID" value="ENSSGRP00000109338.1"/>
    <property type="gene ID" value="ENSSGRG00000053863.1"/>
</dbReference>
<reference evidence="1" key="1">
    <citation type="submission" date="2025-08" db="UniProtKB">
        <authorList>
            <consortium name="Ensembl"/>
        </authorList>
    </citation>
    <scope>IDENTIFICATION</scope>
</reference>